<protein>
    <recommendedName>
        <fullName evidence="6">Protein FAR1-RELATED SEQUENCE</fullName>
    </recommendedName>
</protein>
<gene>
    <name evidence="4" type="ORF">R1sor_009100</name>
</gene>
<dbReference type="InterPro" id="IPR058778">
    <property type="entry name" value="HTH_FAR1-11-like"/>
</dbReference>
<evidence type="ECO:0000259" key="2">
    <source>
        <dbReference type="Pfam" id="PF10551"/>
    </source>
</evidence>
<reference evidence="4 5" key="1">
    <citation type="submission" date="2024-09" db="EMBL/GenBank/DDBJ databases">
        <title>Chromosome-scale assembly of Riccia sorocarpa.</title>
        <authorList>
            <person name="Paukszto L."/>
        </authorList>
    </citation>
    <scope>NUCLEOTIDE SEQUENCE [LARGE SCALE GENOMIC DNA]</scope>
    <source>
        <strain evidence="4">LP-2024</strain>
        <tissue evidence="4">Aerial parts of the thallus</tissue>
    </source>
</reference>
<comment type="caution">
    <text evidence="4">The sequence shown here is derived from an EMBL/GenBank/DDBJ whole genome shotgun (WGS) entry which is preliminary data.</text>
</comment>
<dbReference type="AlphaFoldDB" id="A0ABD3H6Q2"/>
<organism evidence="4 5">
    <name type="scientific">Riccia sorocarpa</name>
    <dbReference type="NCBI Taxonomy" id="122646"/>
    <lineage>
        <taxon>Eukaryota</taxon>
        <taxon>Viridiplantae</taxon>
        <taxon>Streptophyta</taxon>
        <taxon>Embryophyta</taxon>
        <taxon>Marchantiophyta</taxon>
        <taxon>Marchantiopsida</taxon>
        <taxon>Marchantiidae</taxon>
        <taxon>Marchantiales</taxon>
        <taxon>Ricciaceae</taxon>
        <taxon>Riccia</taxon>
    </lineage>
</organism>
<dbReference type="InterPro" id="IPR004330">
    <property type="entry name" value="FAR1_DNA_bnd_dom"/>
</dbReference>
<name>A0ABD3H6Q2_9MARC</name>
<feature type="domain" description="MULE transposase" evidence="2">
    <location>
        <begin position="309"/>
        <end position="394"/>
    </location>
</feature>
<feature type="domain" description="FAR1" evidence="1">
    <location>
        <begin position="91"/>
        <end position="186"/>
    </location>
</feature>
<dbReference type="InterPro" id="IPR018289">
    <property type="entry name" value="MULE_transposase_dom"/>
</dbReference>
<dbReference type="Proteomes" id="UP001633002">
    <property type="component" value="Unassembled WGS sequence"/>
</dbReference>
<dbReference type="Pfam" id="PF26175">
    <property type="entry name" value="HTH_FAR1"/>
    <property type="match status" value="1"/>
</dbReference>
<dbReference type="PANTHER" id="PTHR47718">
    <property type="entry name" value="OS01G0519700 PROTEIN"/>
    <property type="match status" value="1"/>
</dbReference>
<dbReference type="EMBL" id="JBJQOH010000005">
    <property type="protein sequence ID" value="KAL3686526.1"/>
    <property type="molecule type" value="Genomic_DNA"/>
</dbReference>
<evidence type="ECO:0000259" key="3">
    <source>
        <dbReference type="Pfam" id="PF26175"/>
    </source>
</evidence>
<evidence type="ECO:0008006" key="6">
    <source>
        <dbReference type="Google" id="ProtNLM"/>
    </source>
</evidence>
<dbReference type="Pfam" id="PF10551">
    <property type="entry name" value="MULE"/>
    <property type="match status" value="1"/>
</dbReference>
<proteinExistence type="predicted"/>
<evidence type="ECO:0000313" key="5">
    <source>
        <dbReference type="Proteomes" id="UP001633002"/>
    </source>
</evidence>
<keyword evidence="5" id="KW-1185">Reference proteome</keyword>
<evidence type="ECO:0000259" key="1">
    <source>
        <dbReference type="Pfam" id="PF03101"/>
    </source>
</evidence>
<dbReference type="Pfam" id="PF03101">
    <property type="entry name" value="FAR1"/>
    <property type="match status" value="1"/>
</dbReference>
<feature type="domain" description="FAR1-related sequence 11-like HTH-like" evidence="3">
    <location>
        <begin position="200"/>
        <end position="246"/>
    </location>
</feature>
<accession>A0ABD3H6Q2</accession>
<evidence type="ECO:0000313" key="4">
    <source>
        <dbReference type="EMBL" id="KAL3686526.1"/>
    </source>
</evidence>
<sequence>MRSEVKYMEGADLGIAACDFFISSGIGIVSGFLQGLQEEISQTLEKRFWGFTLNMAEVSVCSSARNEDNVGEFPEVLVNQSFASEKVPVHYYSSYAAGKGFSVRLDEVRRLQNGTIRSRDDVCHREGQPPEKLQVTLEKALIGSCHHRSSTRCGCQAMIRIVREIKDGIDNWIIKVHMKEHKHSLLSVEEVSSLAAFMYINVDEGDRIKLLRRAGLKVSNILNVLRLEKSEALNFNAQDLSNYIRKEALNCQGAAGFYDTTELLKILKEKVEKDPNFYYDFSVDDDGCLKNVLWILRCGKRWQQALRNVIIFDTTYNLNRYHMPFGCFAAVNNHGQSVVLGGTVMRSETSESFQWIFSSWCKSINRIPDSILTDQDHAMKDAICTVWPGSKHRFLFVAYNLEVLFIIQFQA</sequence>